<dbReference type="PANTHER" id="PTHR30273:SF2">
    <property type="entry name" value="PROTEIN FECR"/>
    <property type="match status" value="1"/>
</dbReference>
<feature type="domain" description="FecR protein" evidence="2">
    <location>
        <begin position="128"/>
        <end position="208"/>
    </location>
</feature>
<keyword evidence="5" id="KW-1185">Reference proteome</keyword>
<evidence type="ECO:0000256" key="1">
    <source>
        <dbReference type="SAM" id="Phobius"/>
    </source>
</evidence>
<evidence type="ECO:0000313" key="4">
    <source>
        <dbReference type="EMBL" id="TCN72044.1"/>
    </source>
</evidence>
<gene>
    <name evidence="4" type="ORF">CLV25_1022</name>
</gene>
<dbReference type="EMBL" id="SLWB01000002">
    <property type="protein sequence ID" value="TCN72044.1"/>
    <property type="molecule type" value="Genomic_DNA"/>
</dbReference>
<sequence>MTDDSKHIDYLIARYLSGEASAEERTEVERWCAESEEHKAYFEELRLIFDRAATLETDTQFDVDAAWNHIAPQLKRSKRIDFRQRSWMTWASVAASVAILIGVWVGIARYEMLGKDEQSIELAANNISKKVLLPDNSKVEVEPNSRIIYAEGFGKTNREVTLVGNASFDVHHQSGPAFTVRASGTFIKDIGTAFRVKTDGDTSVVEVYVKTGSVVFYTENNRGIILKQGETGIYNKITKEFTKTEPAKPENPPAVVKAFNFQETPLSEVIDLLQKAYNVRISLSNPKLGSCTISVRFENEDIDTIIEIVAETLNMKVERKNKGYLLIGEECSK</sequence>
<dbReference type="Proteomes" id="UP000294830">
    <property type="component" value="Unassembled WGS sequence"/>
</dbReference>
<dbReference type="PANTHER" id="PTHR30273">
    <property type="entry name" value="PERIPLASMIC SIGNAL SENSOR AND SIGMA FACTOR ACTIVATOR FECR-RELATED"/>
    <property type="match status" value="1"/>
</dbReference>
<dbReference type="GO" id="GO:0016989">
    <property type="term" value="F:sigma factor antagonist activity"/>
    <property type="evidence" value="ECO:0007669"/>
    <property type="project" value="TreeGrafter"/>
</dbReference>
<accession>A0A4R2EYJ6</accession>
<keyword evidence="1" id="KW-0472">Membrane</keyword>
<feature type="transmembrane region" description="Helical" evidence="1">
    <location>
        <begin position="87"/>
        <end position="107"/>
    </location>
</feature>
<name>A0A4R2EYJ6_9BACT</name>
<dbReference type="PIRSF" id="PIRSF018266">
    <property type="entry name" value="FecR"/>
    <property type="match status" value="1"/>
</dbReference>
<dbReference type="InterPro" id="IPR012373">
    <property type="entry name" value="Ferrdict_sens_TM"/>
</dbReference>
<evidence type="ECO:0000313" key="5">
    <source>
        <dbReference type="Proteomes" id="UP000294830"/>
    </source>
</evidence>
<dbReference type="Pfam" id="PF16344">
    <property type="entry name" value="FecR_C"/>
    <property type="match status" value="1"/>
</dbReference>
<dbReference type="AlphaFoldDB" id="A0A4R2EYJ6"/>
<dbReference type="InterPro" id="IPR032508">
    <property type="entry name" value="FecR_C"/>
</dbReference>
<dbReference type="Pfam" id="PF04773">
    <property type="entry name" value="FecR"/>
    <property type="match status" value="1"/>
</dbReference>
<dbReference type="InterPro" id="IPR006860">
    <property type="entry name" value="FecR"/>
</dbReference>
<protein>
    <submittedName>
        <fullName evidence="4">Ferric-dicitrate binding protein FerR (Iron transport regulator)</fullName>
    </submittedName>
</protein>
<feature type="domain" description="Protein FecR C-terminal" evidence="3">
    <location>
        <begin position="259"/>
        <end position="323"/>
    </location>
</feature>
<dbReference type="Gene3D" id="2.60.120.1440">
    <property type="match status" value="1"/>
</dbReference>
<reference evidence="4 5" key="1">
    <citation type="submission" date="2019-03" db="EMBL/GenBank/DDBJ databases">
        <title>Genomic Encyclopedia of Archaeal and Bacterial Type Strains, Phase II (KMG-II): from individual species to whole genera.</title>
        <authorList>
            <person name="Goeker M."/>
        </authorList>
    </citation>
    <scope>NUCLEOTIDE SEQUENCE [LARGE SCALE GENOMIC DNA]</scope>
    <source>
        <strain evidence="4 5">RL-C</strain>
    </source>
</reference>
<keyword evidence="1" id="KW-1133">Transmembrane helix</keyword>
<keyword evidence="1" id="KW-0812">Transmembrane</keyword>
<comment type="caution">
    <text evidence="4">The sequence shown here is derived from an EMBL/GenBank/DDBJ whole genome shotgun (WGS) entry which is preliminary data.</text>
</comment>
<dbReference type="OrthoDB" id="676789at2"/>
<organism evidence="4 5">
    <name type="scientific">Acetobacteroides hydrogenigenes</name>
    <dbReference type="NCBI Taxonomy" id="979970"/>
    <lineage>
        <taxon>Bacteria</taxon>
        <taxon>Pseudomonadati</taxon>
        <taxon>Bacteroidota</taxon>
        <taxon>Bacteroidia</taxon>
        <taxon>Bacteroidales</taxon>
        <taxon>Rikenellaceae</taxon>
        <taxon>Acetobacteroides</taxon>
    </lineage>
</organism>
<evidence type="ECO:0000259" key="3">
    <source>
        <dbReference type="Pfam" id="PF16344"/>
    </source>
</evidence>
<dbReference type="Gene3D" id="3.55.50.30">
    <property type="match status" value="1"/>
</dbReference>
<dbReference type="RefSeq" id="WP_131838115.1">
    <property type="nucleotide sequence ID" value="NZ_SLWB01000002.1"/>
</dbReference>
<proteinExistence type="predicted"/>
<evidence type="ECO:0000259" key="2">
    <source>
        <dbReference type="Pfam" id="PF04773"/>
    </source>
</evidence>